<evidence type="ECO:0000256" key="3">
    <source>
        <dbReference type="PROSITE-ProRule" id="PRU00023"/>
    </source>
</evidence>
<dbReference type="InterPro" id="IPR036770">
    <property type="entry name" value="Ankyrin_rpt-contain_sf"/>
</dbReference>
<dbReference type="PANTHER" id="PTHR24201">
    <property type="entry name" value="ANK_REP_REGION DOMAIN-CONTAINING PROTEIN"/>
    <property type="match status" value="1"/>
</dbReference>
<dbReference type="EMBL" id="NPEF02000008">
    <property type="protein sequence ID" value="MDV6235514.1"/>
    <property type="molecule type" value="Genomic_DNA"/>
</dbReference>
<feature type="repeat" description="ANK" evidence="3">
    <location>
        <begin position="112"/>
        <end position="144"/>
    </location>
</feature>
<dbReference type="InterPro" id="IPR002110">
    <property type="entry name" value="Ankyrin_rpt"/>
</dbReference>
<gene>
    <name evidence="4" type="ORF">CH379_007735</name>
    <name evidence="5" type="ORF">CH379_00995</name>
</gene>
<dbReference type="EMBL" id="NPEF01000005">
    <property type="protein sequence ID" value="PJZ94747.1"/>
    <property type="molecule type" value="Genomic_DNA"/>
</dbReference>
<comment type="caution">
    <text evidence="5">The sequence shown here is derived from an EMBL/GenBank/DDBJ whole genome shotgun (WGS) entry which is preliminary data.</text>
</comment>
<feature type="repeat" description="ANK" evidence="3">
    <location>
        <begin position="78"/>
        <end position="111"/>
    </location>
</feature>
<keyword evidence="2 3" id="KW-0040">ANK repeat</keyword>
<dbReference type="PANTHER" id="PTHR24201:SF16">
    <property type="entry name" value="ANKYRIN-1-LIKE-RELATED"/>
    <property type="match status" value="1"/>
</dbReference>
<accession>A0A2N0BDZ9</accession>
<keyword evidence="6" id="KW-1185">Reference proteome</keyword>
<organism evidence="5">
    <name type="scientific">Leptospira ellisii</name>
    <dbReference type="NCBI Taxonomy" id="2023197"/>
    <lineage>
        <taxon>Bacteria</taxon>
        <taxon>Pseudomonadati</taxon>
        <taxon>Spirochaetota</taxon>
        <taxon>Spirochaetia</taxon>
        <taxon>Leptospirales</taxon>
        <taxon>Leptospiraceae</taxon>
        <taxon>Leptospira</taxon>
    </lineage>
</organism>
<evidence type="ECO:0000256" key="1">
    <source>
        <dbReference type="ARBA" id="ARBA00022737"/>
    </source>
</evidence>
<reference evidence="4 6" key="2">
    <citation type="journal article" date="2018" name="Microb. Genom.">
        <title>Deciphering the unexplored Leptospira diversity from soils uncovers genomic evolution to virulence.</title>
        <authorList>
            <person name="Thibeaux R."/>
            <person name="Iraola G."/>
            <person name="Ferres I."/>
            <person name="Bierque E."/>
            <person name="Girault D."/>
            <person name="Soupe-Gilbert M.E."/>
            <person name="Picardeau M."/>
            <person name="Goarant C."/>
        </authorList>
    </citation>
    <scope>NUCLEOTIDE SEQUENCE [LARGE SCALE GENOMIC DNA]</scope>
    <source>
        <strain evidence="4 6">ATI7-C-A5</strain>
    </source>
</reference>
<feature type="repeat" description="ANK" evidence="3">
    <location>
        <begin position="44"/>
        <end position="76"/>
    </location>
</feature>
<protein>
    <submittedName>
        <fullName evidence="4">Ankyrin repeat domain-containing protein</fullName>
    </submittedName>
</protein>
<evidence type="ECO:0000313" key="6">
    <source>
        <dbReference type="Proteomes" id="UP000232122"/>
    </source>
</evidence>
<keyword evidence="1" id="KW-0677">Repeat</keyword>
<name>A0A2N0BDZ9_9LEPT</name>
<dbReference type="SUPFAM" id="SSF48403">
    <property type="entry name" value="Ankyrin repeat"/>
    <property type="match status" value="1"/>
</dbReference>
<evidence type="ECO:0000313" key="5">
    <source>
        <dbReference type="EMBL" id="PJZ94747.1"/>
    </source>
</evidence>
<evidence type="ECO:0000256" key="2">
    <source>
        <dbReference type="ARBA" id="ARBA00023043"/>
    </source>
</evidence>
<dbReference type="Pfam" id="PF12796">
    <property type="entry name" value="Ank_2"/>
    <property type="match status" value="1"/>
</dbReference>
<proteinExistence type="predicted"/>
<dbReference type="InterPro" id="IPR050776">
    <property type="entry name" value="Ank_Repeat/CDKN_Inhibitor"/>
</dbReference>
<dbReference type="Proteomes" id="UP000232122">
    <property type="component" value="Unassembled WGS sequence"/>
</dbReference>
<dbReference type="Gene3D" id="1.25.40.20">
    <property type="entry name" value="Ankyrin repeat-containing domain"/>
    <property type="match status" value="1"/>
</dbReference>
<dbReference type="SMART" id="SM00248">
    <property type="entry name" value="ANK"/>
    <property type="match status" value="4"/>
</dbReference>
<dbReference type="AlphaFoldDB" id="A0A2N0BDZ9"/>
<accession>A0A2N0BQ30</accession>
<sequence length="185" mass="20898">MEEEQRSDSFWKRFLFFGAIKSGDRNRLRNLIRDGFRVNGNRYHGLNPLSLAVKYADSKTVRILLEAGCDPDRRDDVTGLSPLIHSILDENPIEIVTILLEGGADPDLKDFIGMSPLHHCVNEGRLEQFRILLEHGADPNVQDNDGVTCMNLAKSSHGMSEFAELLMKYGADPMIKDKHGKIYLM</sequence>
<dbReference type="RefSeq" id="WP_100745561.1">
    <property type="nucleotide sequence ID" value="NZ_NPEF02000008.1"/>
</dbReference>
<dbReference type="PROSITE" id="PS50297">
    <property type="entry name" value="ANK_REP_REGION"/>
    <property type="match status" value="2"/>
</dbReference>
<dbReference type="OrthoDB" id="305006at2"/>
<dbReference type="PROSITE" id="PS50088">
    <property type="entry name" value="ANK_REPEAT"/>
    <property type="match status" value="3"/>
</dbReference>
<evidence type="ECO:0000313" key="4">
    <source>
        <dbReference type="EMBL" id="MDV6235514.1"/>
    </source>
</evidence>
<reference evidence="5" key="1">
    <citation type="submission" date="2017-07" db="EMBL/GenBank/DDBJ databases">
        <title>Leptospira spp. isolated from tropical soils.</title>
        <authorList>
            <person name="Thibeaux R."/>
            <person name="Iraola G."/>
            <person name="Ferres I."/>
            <person name="Bierque E."/>
            <person name="Girault D."/>
            <person name="Soupe-Gilbert M.-E."/>
            <person name="Picardeau M."/>
            <person name="Goarant C."/>
        </authorList>
    </citation>
    <scope>NUCLEOTIDE SEQUENCE [LARGE SCALE GENOMIC DNA]</scope>
    <source>
        <strain evidence="5">ATI7-C-A5</strain>
    </source>
</reference>
<reference evidence="4" key="3">
    <citation type="submission" date="2023-10" db="EMBL/GenBank/DDBJ databases">
        <authorList>
            <person name="Picardeau M."/>
            <person name="Thibeaux R."/>
        </authorList>
    </citation>
    <scope>NUCLEOTIDE SEQUENCE</scope>
    <source>
        <strain evidence="4">ATI7-C-A5</strain>
    </source>
</reference>
<dbReference type="Pfam" id="PF00023">
    <property type="entry name" value="Ank"/>
    <property type="match status" value="1"/>
</dbReference>